<dbReference type="Proteomes" id="UP001418444">
    <property type="component" value="Unassembled WGS sequence"/>
</dbReference>
<name>A0ABP7PM46_9ACTN</name>
<keyword evidence="2" id="KW-1185">Reference proteome</keyword>
<organism evidence="1 2">
    <name type="scientific">Gordonia caeni</name>
    <dbReference type="NCBI Taxonomy" id="1007097"/>
    <lineage>
        <taxon>Bacteria</taxon>
        <taxon>Bacillati</taxon>
        <taxon>Actinomycetota</taxon>
        <taxon>Actinomycetes</taxon>
        <taxon>Mycobacteriales</taxon>
        <taxon>Gordoniaceae</taxon>
        <taxon>Gordonia</taxon>
    </lineage>
</organism>
<dbReference type="Pfam" id="PF13279">
    <property type="entry name" value="4HBT_2"/>
    <property type="match status" value="1"/>
</dbReference>
<proteinExistence type="predicted"/>
<sequence length="152" mass="17013">MLVVSDMQRSPGPFVVELALRWGDMDSFGHVNNVQFARLFEEARIRAMTAWVGDEVDDRYGMVVAHQEIEFVAPIYYSTSPARCEVVVSRIGDKSFDYGCRLVAADGTVGALCETTLTVLELAQGRATSIPPRLREVLQAHLADPVPFRRRR</sequence>
<reference evidence="2" key="1">
    <citation type="journal article" date="2019" name="Int. J. Syst. Evol. Microbiol.">
        <title>The Global Catalogue of Microorganisms (GCM) 10K type strain sequencing project: providing services to taxonomists for standard genome sequencing and annotation.</title>
        <authorList>
            <consortium name="The Broad Institute Genomics Platform"/>
            <consortium name="The Broad Institute Genome Sequencing Center for Infectious Disease"/>
            <person name="Wu L."/>
            <person name="Ma J."/>
        </authorList>
    </citation>
    <scope>NUCLEOTIDE SEQUENCE [LARGE SCALE GENOMIC DNA]</scope>
    <source>
        <strain evidence="2">JCM 16923</strain>
    </source>
</reference>
<accession>A0ABP7PM46</accession>
<evidence type="ECO:0000313" key="2">
    <source>
        <dbReference type="Proteomes" id="UP001418444"/>
    </source>
</evidence>
<dbReference type="CDD" id="cd00586">
    <property type="entry name" value="4HBT"/>
    <property type="match status" value="1"/>
</dbReference>
<dbReference type="SUPFAM" id="SSF54637">
    <property type="entry name" value="Thioesterase/thiol ester dehydrase-isomerase"/>
    <property type="match status" value="1"/>
</dbReference>
<dbReference type="EMBL" id="BAAAZW010000009">
    <property type="protein sequence ID" value="GAA3967191.1"/>
    <property type="molecule type" value="Genomic_DNA"/>
</dbReference>
<protein>
    <submittedName>
        <fullName evidence="1">Acyl-CoA thioesterase</fullName>
    </submittedName>
</protein>
<comment type="caution">
    <text evidence="1">The sequence shown here is derived from an EMBL/GenBank/DDBJ whole genome shotgun (WGS) entry which is preliminary data.</text>
</comment>
<evidence type="ECO:0000313" key="1">
    <source>
        <dbReference type="EMBL" id="GAA3967191.1"/>
    </source>
</evidence>
<dbReference type="InterPro" id="IPR050563">
    <property type="entry name" value="4-hydroxybenzoyl-CoA_TE"/>
</dbReference>
<dbReference type="PANTHER" id="PTHR31793">
    <property type="entry name" value="4-HYDROXYBENZOYL-COA THIOESTERASE FAMILY MEMBER"/>
    <property type="match status" value="1"/>
</dbReference>
<gene>
    <name evidence="1" type="ORF">GCM10022231_30320</name>
</gene>
<dbReference type="PANTHER" id="PTHR31793:SF24">
    <property type="entry name" value="LONG-CHAIN ACYL-COA THIOESTERASE FADM"/>
    <property type="match status" value="1"/>
</dbReference>
<dbReference type="InterPro" id="IPR029069">
    <property type="entry name" value="HotDog_dom_sf"/>
</dbReference>
<dbReference type="Gene3D" id="3.10.129.10">
    <property type="entry name" value="Hotdog Thioesterase"/>
    <property type="match status" value="1"/>
</dbReference>